<organism evidence="1 2">
    <name type="scientific">Thermogutta terrifontis</name>
    <dbReference type="NCBI Taxonomy" id="1331910"/>
    <lineage>
        <taxon>Bacteria</taxon>
        <taxon>Pseudomonadati</taxon>
        <taxon>Planctomycetota</taxon>
        <taxon>Planctomycetia</taxon>
        <taxon>Pirellulales</taxon>
        <taxon>Thermoguttaceae</taxon>
        <taxon>Thermogutta</taxon>
    </lineage>
</organism>
<reference evidence="1 2" key="1">
    <citation type="journal article" name="Front. Microbiol.">
        <title>Sugar Metabolism of the First Thermophilic Planctomycete Thermogutta terrifontis: Comparative Genomic and Transcriptomic Approaches.</title>
        <authorList>
            <person name="Elcheninov A.G."/>
            <person name="Menzel P."/>
            <person name="Gudbergsdottir S.R."/>
            <person name="Slesarev A.I."/>
            <person name="Kadnikov V.V."/>
            <person name="Krogh A."/>
            <person name="Bonch-Osmolovskaya E.A."/>
            <person name="Peng X."/>
            <person name="Kublanov I.V."/>
        </authorList>
    </citation>
    <scope>NUCLEOTIDE SEQUENCE [LARGE SCALE GENOMIC DNA]</scope>
    <source>
        <strain evidence="1 2">R1</strain>
    </source>
</reference>
<accession>A0A286RMB9</accession>
<keyword evidence="2" id="KW-1185">Reference proteome</keyword>
<dbReference type="KEGG" id="ttf:THTE_4426"/>
<gene>
    <name evidence="1" type="ORF">THTE_4426</name>
</gene>
<dbReference type="AlphaFoldDB" id="A0A286RMB9"/>
<dbReference type="Proteomes" id="UP000215086">
    <property type="component" value="Chromosome"/>
</dbReference>
<protein>
    <submittedName>
        <fullName evidence="1">Uncharacterized protein</fullName>
    </submittedName>
</protein>
<evidence type="ECO:0000313" key="1">
    <source>
        <dbReference type="EMBL" id="ASV77027.1"/>
    </source>
</evidence>
<name>A0A286RMB9_9BACT</name>
<sequence length="40" mass="4767">MDYEGRIRVFGRKHLANLTEHLREWILSQSRADLDPEGKE</sequence>
<dbReference type="EMBL" id="CP018477">
    <property type="protein sequence ID" value="ASV77027.1"/>
    <property type="molecule type" value="Genomic_DNA"/>
</dbReference>
<evidence type="ECO:0000313" key="2">
    <source>
        <dbReference type="Proteomes" id="UP000215086"/>
    </source>
</evidence>
<proteinExistence type="predicted"/>